<dbReference type="Pfam" id="PF00582">
    <property type="entry name" value="Usp"/>
    <property type="match status" value="1"/>
</dbReference>
<dbReference type="PRINTS" id="PR01438">
    <property type="entry name" value="UNVRSLSTRESS"/>
</dbReference>
<dbReference type="RefSeq" id="WP_318655241.1">
    <property type="nucleotide sequence ID" value="NZ_CP136863.1"/>
</dbReference>
<dbReference type="PANTHER" id="PTHR46268">
    <property type="entry name" value="STRESS RESPONSE PROTEIN NHAX"/>
    <property type="match status" value="1"/>
</dbReference>
<protein>
    <submittedName>
        <fullName evidence="3">Universal stress protein</fullName>
    </submittedName>
</protein>
<dbReference type="InterPro" id="IPR006016">
    <property type="entry name" value="UspA"/>
</dbReference>
<evidence type="ECO:0000256" key="1">
    <source>
        <dbReference type="ARBA" id="ARBA00008791"/>
    </source>
</evidence>
<dbReference type="Proteomes" id="UP001626536">
    <property type="component" value="Plasmid pRX1"/>
</dbReference>
<dbReference type="PANTHER" id="PTHR46268:SF15">
    <property type="entry name" value="UNIVERSAL STRESS PROTEIN HP_0031"/>
    <property type="match status" value="1"/>
</dbReference>
<gene>
    <name evidence="3" type="ORF">RZS28_18995</name>
</gene>
<feature type="domain" description="UspA" evidence="2">
    <location>
        <begin position="160"/>
        <end position="279"/>
    </location>
</feature>
<dbReference type="EMBL" id="CP136863">
    <property type="protein sequence ID" value="WOJ91814.1"/>
    <property type="molecule type" value="Genomic_DNA"/>
</dbReference>
<geneLocation type="plasmid" evidence="3 4">
    <name>pRX1</name>
</geneLocation>
<reference evidence="3 4" key="1">
    <citation type="submission" date="2023-10" db="EMBL/GenBank/DDBJ databases">
        <title>Novel methanotroph of the genus Methylocapsa from a subarctic wetland.</title>
        <authorList>
            <person name="Belova S.E."/>
            <person name="Oshkin I.Y."/>
            <person name="Miroshnikov K."/>
            <person name="Dedysh S.N."/>
        </authorList>
    </citation>
    <scope>NUCLEOTIDE SEQUENCE [LARGE SCALE GENOMIC DNA]</scope>
    <source>
        <strain evidence="3 4">RX1</strain>
        <plasmid evidence="3 4">pRX1</plasmid>
    </source>
</reference>
<dbReference type="SUPFAM" id="SSF52402">
    <property type="entry name" value="Adenine nucleotide alpha hydrolases-like"/>
    <property type="match status" value="2"/>
</dbReference>
<keyword evidence="3" id="KW-0614">Plasmid</keyword>
<evidence type="ECO:0000313" key="3">
    <source>
        <dbReference type="EMBL" id="WOJ91814.1"/>
    </source>
</evidence>
<dbReference type="Gene3D" id="3.40.50.12370">
    <property type="match status" value="1"/>
</dbReference>
<evidence type="ECO:0000259" key="2">
    <source>
        <dbReference type="Pfam" id="PF00582"/>
    </source>
</evidence>
<sequence>MPFKSVCLGLSFGEVTPKPLEESGAAENYAIAFCARERAHLSVLIAAPIFRIPSAGFVPLAHAVVDEINAERRKHAEEAEKRITTAAATGGVTVEFQVVQQSYTDTNNSLAAAARPSDIVIISRPTYGFSLDSDLISAMLFTSGRPVLVIPPHWDGGVEFDKIMIAWDGSARAARAVGDAMPLLKRAQQIEILCVSPDASKSIAGADLAAHLSRHSMSVTVTELQTEHRDIAKTLRDHATMARASMLVMGAYAHPHLLQMVLGGVTSDMLAEAELPVLLSY</sequence>
<dbReference type="CDD" id="cd00293">
    <property type="entry name" value="USP-like"/>
    <property type="match status" value="1"/>
</dbReference>
<proteinExistence type="inferred from homology"/>
<organism evidence="3 4">
    <name type="scientific">Methylocapsa polymorpha</name>
    <dbReference type="NCBI Taxonomy" id="3080828"/>
    <lineage>
        <taxon>Bacteria</taxon>
        <taxon>Pseudomonadati</taxon>
        <taxon>Pseudomonadota</taxon>
        <taxon>Alphaproteobacteria</taxon>
        <taxon>Hyphomicrobiales</taxon>
        <taxon>Beijerinckiaceae</taxon>
        <taxon>Methylocapsa</taxon>
    </lineage>
</organism>
<evidence type="ECO:0000313" key="4">
    <source>
        <dbReference type="Proteomes" id="UP001626536"/>
    </source>
</evidence>
<name>A0ABZ0HZ23_9HYPH</name>
<comment type="similarity">
    <text evidence="1">Belongs to the universal stress protein A family.</text>
</comment>
<dbReference type="InterPro" id="IPR006015">
    <property type="entry name" value="Universal_stress_UspA"/>
</dbReference>
<accession>A0ABZ0HZ23</accession>
<keyword evidence="4" id="KW-1185">Reference proteome</keyword>